<dbReference type="InterPro" id="IPR006201">
    <property type="entry name" value="Neur_channel"/>
</dbReference>
<evidence type="ECO:0000313" key="3">
    <source>
        <dbReference type="EMBL" id="KAK0066483.1"/>
    </source>
</evidence>
<evidence type="ECO:0000313" key="4">
    <source>
        <dbReference type="Proteomes" id="UP001233172"/>
    </source>
</evidence>
<name>A0AAD8FJS0_BIOPF</name>
<evidence type="ECO:0000256" key="1">
    <source>
        <dbReference type="SAM" id="SignalP"/>
    </source>
</evidence>
<dbReference type="AlphaFoldDB" id="A0AAD8FJS0"/>
<reference evidence="3" key="1">
    <citation type="journal article" date="2023" name="PLoS Negl. Trop. Dis.">
        <title>A genome sequence for Biomphalaria pfeifferi, the major vector snail for the human-infecting parasite Schistosoma mansoni.</title>
        <authorList>
            <person name="Bu L."/>
            <person name="Lu L."/>
            <person name="Laidemitt M.R."/>
            <person name="Zhang S.M."/>
            <person name="Mutuku M."/>
            <person name="Mkoji G."/>
            <person name="Steinauer M."/>
            <person name="Loker E.S."/>
        </authorList>
    </citation>
    <scope>NUCLEOTIDE SEQUENCE</scope>
    <source>
        <strain evidence="3">KasaAsao</strain>
    </source>
</reference>
<keyword evidence="1" id="KW-0732">Signal</keyword>
<dbReference type="InterPro" id="IPR036734">
    <property type="entry name" value="Neur_chan_lig-bd_sf"/>
</dbReference>
<dbReference type="SUPFAM" id="SSF63712">
    <property type="entry name" value="Nicotinic receptor ligand binding domain-like"/>
    <property type="match status" value="1"/>
</dbReference>
<dbReference type="GO" id="GO:0005230">
    <property type="term" value="F:extracellular ligand-gated monoatomic ion channel activity"/>
    <property type="evidence" value="ECO:0007669"/>
    <property type="project" value="InterPro"/>
</dbReference>
<gene>
    <name evidence="3" type="ORF">Bpfe_003915</name>
</gene>
<dbReference type="InterPro" id="IPR006202">
    <property type="entry name" value="Neur_chan_lig-bd"/>
</dbReference>
<dbReference type="PANTHER" id="PTHR18945">
    <property type="entry name" value="NEUROTRANSMITTER GATED ION CHANNEL"/>
    <property type="match status" value="1"/>
</dbReference>
<reference evidence="3" key="2">
    <citation type="submission" date="2023-04" db="EMBL/GenBank/DDBJ databases">
        <authorList>
            <person name="Bu L."/>
            <person name="Lu L."/>
            <person name="Laidemitt M.R."/>
            <person name="Zhang S.M."/>
            <person name="Mutuku M."/>
            <person name="Mkoji G."/>
            <person name="Steinauer M."/>
            <person name="Loker E.S."/>
        </authorList>
    </citation>
    <scope>NUCLEOTIDE SEQUENCE</scope>
    <source>
        <strain evidence="3">KasaAsao</strain>
        <tissue evidence="3">Whole Snail</tissue>
    </source>
</reference>
<dbReference type="Proteomes" id="UP001233172">
    <property type="component" value="Unassembled WGS sequence"/>
</dbReference>
<dbReference type="Gene3D" id="2.70.170.10">
    <property type="entry name" value="Neurotransmitter-gated ion-channel ligand-binding domain"/>
    <property type="match status" value="1"/>
</dbReference>
<feature type="chain" id="PRO_5042037052" evidence="1">
    <location>
        <begin position="20"/>
        <end position="350"/>
    </location>
</feature>
<feature type="signal peptide" evidence="1">
    <location>
        <begin position="1"/>
        <end position="19"/>
    </location>
</feature>
<dbReference type="EMBL" id="JASAOG010000010">
    <property type="protein sequence ID" value="KAK0066483.1"/>
    <property type="molecule type" value="Genomic_DNA"/>
</dbReference>
<dbReference type="GO" id="GO:0004888">
    <property type="term" value="F:transmembrane signaling receptor activity"/>
    <property type="evidence" value="ECO:0007669"/>
    <property type="project" value="InterPro"/>
</dbReference>
<protein>
    <submittedName>
        <fullName evidence="3">Acetylcholine-binding protein</fullName>
    </submittedName>
</protein>
<proteinExistence type="predicted"/>
<dbReference type="GO" id="GO:0016020">
    <property type="term" value="C:membrane"/>
    <property type="evidence" value="ECO:0007669"/>
    <property type="project" value="InterPro"/>
</dbReference>
<feature type="domain" description="Neurotransmitter-gated ion-channel ligand-binding" evidence="2">
    <location>
        <begin position="25"/>
        <end position="192"/>
    </location>
</feature>
<accession>A0AAD8FJS0</accession>
<sequence>MDSLKVVLIVCLLIYGSHGTKKSREEIVKEILGRANPNNIPIVEEQPVKVSFKYSLQDIYTADVGTDQVELGLWLVISWKDRSLSWSNECTTFNELTLPSKYIWLPHIEVYNSIGKPGIHSDQLVRVYKDGTVTFVPQYTVRFFCALENVTTEQGAACTLKFGPWTYDVRDLVLDESQQIDLTTYAGGERFQLIEAKQKLAVLLCLSVFWVVINAAPSGSCIANGYRFQDGSIFTVPGNSQCMKHRCDNGYIRRASEGCEVDGQCHNVGNTFTKDCVIYTCEKSYKGSFSVYTSSLTRILCQDINGVCRRPGTTFKYSAHGRIYNNCKCSVQGSYRSYSCTPEPGEYYWH</sequence>
<evidence type="ECO:0000259" key="2">
    <source>
        <dbReference type="Pfam" id="PF02931"/>
    </source>
</evidence>
<organism evidence="3 4">
    <name type="scientific">Biomphalaria pfeifferi</name>
    <name type="common">Bloodfluke planorb</name>
    <name type="synonym">Freshwater snail</name>
    <dbReference type="NCBI Taxonomy" id="112525"/>
    <lineage>
        <taxon>Eukaryota</taxon>
        <taxon>Metazoa</taxon>
        <taxon>Spiralia</taxon>
        <taxon>Lophotrochozoa</taxon>
        <taxon>Mollusca</taxon>
        <taxon>Gastropoda</taxon>
        <taxon>Heterobranchia</taxon>
        <taxon>Euthyneura</taxon>
        <taxon>Panpulmonata</taxon>
        <taxon>Hygrophila</taxon>
        <taxon>Lymnaeoidea</taxon>
        <taxon>Planorbidae</taxon>
        <taxon>Biomphalaria</taxon>
    </lineage>
</organism>
<keyword evidence="4" id="KW-1185">Reference proteome</keyword>
<dbReference type="Pfam" id="PF02931">
    <property type="entry name" value="Neur_chan_LBD"/>
    <property type="match status" value="1"/>
</dbReference>
<comment type="caution">
    <text evidence="3">The sequence shown here is derived from an EMBL/GenBank/DDBJ whole genome shotgun (WGS) entry which is preliminary data.</text>
</comment>